<protein>
    <submittedName>
        <fullName evidence="2">Toluene tolerance protein</fullName>
    </submittedName>
</protein>
<dbReference type="Pfam" id="PF05494">
    <property type="entry name" value="MlaC"/>
    <property type="match status" value="1"/>
</dbReference>
<evidence type="ECO:0000313" key="2">
    <source>
        <dbReference type="EMBL" id="ALE53038.1"/>
    </source>
</evidence>
<dbReference type="Gene3D" id="3.10.450.50">
    <property type="match status" value="1"/>
</dbReference>
<dbReference type="PANTHER" id="PTHR36573:SF1">
    <property type="entry name" value="INTERMEMBRANE PHOSPHOLIPID TRANSPORT SYSTEM BINDING PROTEIN MLAC"/>
    <property type="match status" value="1"/>
</dbReference>
<dbReference type="PANTHER" id="PTHR36573">
    <property type="entry name" value="INTERMEMBRANE PHOSPHOLIPID TRANSPORT SYSTEM BINDING PROTEIN MLAC"/>
    <property type="match status" value="1"/>
</dbReference>
<gene>
    <name evidence="2" type="ORF">SP60_07435</name>
</gene>
<proteinExistence type="predicted"/>
<feature type="signal peptide" evidence="1">
    <location>
        <begin position="1"/>
        <end position="19"/>
    </location>
</feature>
<keyword evidence="1" id="KW-0732">Signal</keyword>
<keyword evidence="3" id="KW-1185">Reference proteome</keyword>
<name>A0A0M4NJX2_9GAMM</name>
<dbReference type="Proteomes" id="UP000058020">
    <property type="component" value="Chromosome"/>
</dbReference>
<organism evidence="2 3">
    <name type="scientific">Candidatus Thioglobus autotrophicus</name>
    <dbReference type="NCBI Taxonomy" id="1705394"/>
    <lineage>
        <taxon>Bacteria</taxon>
        <taxon>Pseudomonadati</taxon>
        <taxon>Pseudomonadota</taxon>
        <taxon>Gammaproteobacteria</taxon>
        <taxon>Candidatus Pseudothioglobaceae</taxon>
        <taxon>Candidatus Thioglobus</taxon>
    </lineage>
</organism>
<dbReference type="KEGG" id="tho:SP60_07435"/>
<accession>A0A0M4NJX2</accession>
<dbReference type="RefSeq" id="WP_053952027.1">
    <property type="nucleotide sequence ID" value="NZ_CP010552.1"/>
</dbReference>
<sequence length="216" mass="24671">MIKTALIILSILQMNFAFAQSEAPKIPIDKKEVIEILDPPGAAALNIMLSALSSFKELKKSEQASIENTTSLVKIKVLPFIDMQTSTQIALEDHWDQLNIAQKQLFINYIEHSLIKDYVGMLHSYKDIDFVEIALQKKVLRKDNKALVKLEIKANAQSKPSLITLKMIRNERWRIYDVVFAGVSVVKNYNAQFNSHIKRKGLDSLIQKTFDKLNQK</sequence>
<evidence type="ECO:0000313" key="3">
    <source>
        <dbReference type="Proteomes" id="UP000058020"/>
    </source>
</evidence>
<dbReference type="AlphaFoldDB" id="A0A0M4NJX2"/>
<evidence type="ECO:0000256" key="1">
    <source>
        <dbReference type="SAM" id="SignalP"/>
    </source>
</evidence>
<dbReference type="Gene3D" id="1.10.10.640">
    <property type="entry name" value="phospholipid-binding protein"/>
    <property type="match status" value="1"/>
</dbReference>
<reference evidence="2 3" key="1">
    <citation type="journal article" date="2015" name="Genome Announc.">
        <title>Genome Sequence of 'Candidatus Thioglobus autotrophica' Strain EF1, a Chemoautotroph from the SUP05 Clade of Marine Gammaproteobacteria.</title>
        <authorList>
            <person name="Shah V."/>
            <person name="Morris R.M."/>
        </authorList>
    </citation>
    <scope>NUCLEOTIDE SEQUENCE [LARGE SCALE GENOMIC DNA]</scope>
    <source>
        <strain evidence="2 3">EF1</strain>
    </source>
</reference>
<feature type="chain" id="PRO_5005798988" evidence="1">
    <location>
        <begin position="20"/>
        <end position="216"/>
    </location>
</feature>
<dbReference type="STRING" id="1705394.SP60_07435"/>
<dbReference type="InterPro" id="IPR008869">
    <property type="entry name" value="MlaC/ttg2D"/>
</dbReference>
<dbReference type="EMBL" id="CP010552">
    <property type="protein sequence ID" value="ALE53038.1"/>
    <property type="molecule type" value="Genomic_DNA"/>
</dbReference>
<dbReference type="OrthoDB" id="9787053at2"/>